<protein>
    <submittedName>
        <fullName evidence="4">Copper-transporting P-type ATPase</fullName>
        <ecNumber evidence="4">3.6.3.4</ecNumber>
    </submittedName>
</protein>
<keyword evidence="3" id="KW-1133">Transmembrane helix</keyword>
<proteinExistence type="inferred from homology"/>
<dbReference type="PANTHER" id="PTHR48085">
    <property type="entry name" value="CADMIUM/ZINC-TRANSPORTING ATPASE HMA2-RELATED"/>
    <property type="match status" value="1"/>
</dbReference>
<dbReference type="PANTHER" id="PTHR48085:SF5">
    <property type="entry name" value="CADMIUM_ZINC-TRANSPORTING ATPASE HMA4-RELATED"/>
    <property type="match status" value="1"/>
</dbReference>
<feature type="transmembrane region" description="Helical" evidence="3">
    <location>
        <begin position="56"/>
        <end position="75"/>
    </location>
</feature>
<evidence type="ECO:0000256" key="3">
    <source>
        <dbReference type="SAM" id="Phobius"/>
    </source>
</evidence>
<dbReference type="EMBL" id="LS483396">
    <property type="protein sequence ID" value="SQG49311.1"/>
    <property type="molecule type" value="Genomic_DNA"/>
</dbReference>
<organism evidence="4 5">
    <name type="scientific">Micrococcus luteus (strain ATCC 4698 / DSM 20030 / JCM 1464 / CCM 169 / CCUG 5858 / IAM 1056 / NBRC 3333 / NCIMB 9278 / NCTC 2665 / VKM Ac-2230)</name>
    <name type="common">Micrococcus lysodeikticus</name>
    <dbReference type="NCBI Taxonomy" id="465515"/>
    <lineage>
        <taxon>Bacteria</taxon>
        <taxon>Bacillati</taxon>
        <taxon>Actinomycetota</taxon>
        <taxon>Actinomycetes</taxon>
        <taxon>Micrococcales</taxon>
        <taxon>Micrococcaceae</taxon>
        <taxon>Micrococcus</taxon>
    </lineage>
</organism>
<dbReference type="EC" id="3.6.3.4" evidence="4"/>
<accession>A0A7Z7KJ76</accession>
<dbReference type="AlphaFoldDB" id="A0A7Z7KJ76"/>
<evidence type="ECO:0000313" key="4">
    <source>
        <dbReference type="EMBL" id="SQG49311.1"/>
    </source>
</evidence>
<dbReference type="GO" id="GO:0016787">
    <property type="term" value="F:hydrolase activity"/>
    <property type="evidence" value="ECO:0007669"/>
    <property type="project" value="UniProtKB-KW"/>
</dbReference>
<reference evidence="4 5" key="1">
    <citation type="submission" date="2018-06" db="EMBL/GenBank/DDBJ databases">
        <authorList>
            <consortium name="Pathogen Informatics"/>
            <person name="Doyle S."/>
        </authorList>
    </citation>
    <scope>NUCLEOTIDE SEQUENCE [LARGE SCALE GENOMIC DNA]</scope>
    <source>
        <strain evidence="4 5">NCTC2665</strain>
    </source>
</reference>
<dbReference type="InterPro" id="IPR051014">
    <property type="entry name" value="Cation_Transport_ATPase_IB"/>
</dbReference>
<evidence type="ECO:0000256" key="1">
    <source>
        <dbReference type="ARBA" id="ARBA00006024"/>
    </source>
</evidence>
<evidence type="ECO:0000256" key="2">
    <source>
        <dbReference type="SAM" id="MobiDB-lite"/>
    </source>
</evidence>
<gene>
    <name evidence="4" type="primary">actP_2</name>
    <name evidence="4" type="ORF">NCTC2665_01847</name>
</gene>
<feature type="transmembrane region" description="Helical" evidence="3">
    <location>
        <begin position="81"/>
        <end position="102"/>
    </location>
</feature>
<keyword evidence="4" id="KW-0378">Hydrolase</keyword>
<comment type="similarity">
    <text evidence="1">Belongs to the cation transport ATPase (P-type) (TC 3.A.3) family. Type IB subfamily.</text>
</comment>
<dbReference type="GO" id="GO:0016020">
    <property type="term" value="C:membrane"/>
    <property type="evidence" value="ECO:0007669"/>
    <property type="project" value="TreeGrafter"/>
</dbReference>
<name>A0A7Z7KJ76_MICLC</name>
<evidence type="ECO:0000313" key="5">
    <source>
        <dbReference type="Proteomes" id="UP000248985"/>
    </source>
</evidence>
<dbReference type="Proteomes" id="UP000248985">
    <property type="component" value="Chromosome 1"/>
</dbReference>
<keyword evidence="3" id="KW-0812">Transmembrane</keyword>
<feature type="region of interest" description="Disordered" evidence="2">
    <location>
        <begin position="108"/>
        <end position="152"/>
    </location>
</feature>
<keyword evidence="3" id="KW-0472">Membrane</keyword>
<dbReference type="GO" id="GO:0015086">
    <property type="term" value="F:cadmium ion transmembrane transporter activity"/>
    <property type="evidence" value="ECO:0007669"/>
    <property type="project" value="TreeGrafter"/>
</dbReference>
<sequence>MHRTGSAVMSGALNGTRAFVLEATAAAAVSQYPAIVSLVQQAAESRAPLVRLAERYAVPFTAVAHLIAGMAWWLSQDPVRCAGVLVVATPCPLLIAAPVAFLGGVSRAAPSGGSGRPCRPERRIQPSRDWTRTKARSSSPSTSRDSRKPWAS</sequence>
<feature type="compositionally biased region" description="Basic and acidic residues" evidence="2">
    <location>
        <begin position="118"/>
        <end position="132"/>
    </location>
</feature>